<comment type="similarity">
    <text evidence="2 8">Belongs to the ZIP transporter (TC 2.A.5) family.</text>
</comment>
<dbReference type="GO" id="GO:0005886">
    <property type="term" value="C:plasma membrane"/>
    <property type="evidence" value="ECO:0007669"/>
    <property type="project" value="TreeGrafter"/>
</dbReference>
<dbReference type="EMBL" id="JARAOO010000006">
    <property type="protein sequence ID" value="KAJ7966431.1"/>
    <property type="molecule type" value="Genomic_DNA"/>
</dbReference>
<feature type="compositionally biased region" description="Basic and acidic residues" evidence="9">
    <location>
        <begin position="224"/>
        <end position="242"/>
    </location>
</feature>
<evidence type="ECO:0000256" key="5">
    <source>
        <dbReference type="ARBA" id="ARBA00022989"/>
    </source>
</evidence>
<evidence type="ECO:0000256" key="9">
    <source>
        <dbReference type="SAM" id="MobiDB-lite"/>
    </source>
</evidence>
<dbReference type="PANTHER" id="PTHR11040">
    <property type="entry name" value="ZINC/IRON TRANSPORTER"/>
    <property type="match status" value="1"/>
</dbReference>
<proteinExistence type="inferred from homology"/>
<evidence type="ECO:0000256" key="1">
    <source>
        <dbReference type="ARBA" id="ARBA00004141"/>
    </source>
</evidence>
<comment type="subcellular location">
    <subcellularLocation>
        <location evidence="1 8">Membrane</location>
        <topology evidence="1 8">Multi-pass membrane protein</topology>
    </subcellularLocation>
</comment>
<evidence type="ECO:0000256" key="8">
    <source>
        <dbReference type="RuleBase" id="RU362088"/>
    </source>
</evidence>
<dbReference type="PANTHER" id="PTHR11040:SF44">
    <property type="entry name" value="PROTEIN ZNTC-RELATED"/>
    <property type="match status" value="1"/>
</dbReference>
<feature type="transmembrane region" description="Helical" evidence="8">
    <location>
        <begin position="361"/>
        <end position="385"/>
    </location>
</feature>
<keyword evidence="3 8" id="KW-0813">Transport</keyword>
<evidence type="ECO:0000313" key="10">
    <source>
        <dbReference type="EMBL" id="KAJ7966431.1"/>
    </source>
</evidence>
<accession>A0AAD7PSC7</accession>
<dbReference type="InterPro" id="IPR004698">
    <property type="entry name" value="Zn/Fe_permease_fun/pln"/>
</dbReference>
<dbReference type="Pfam" id="PF02535">
    <property type="entry name" value="Zip"/>
    <property type="match status" value="1"/>
</dbReference>
<keyword evidence="6 8" id="KW-0406">Ion transport</keyword>
<evidence type="ECO:0000256" key="3">
    <source>
        <dbReference type="ARBA" id="ARBA00022448"/>
    </source>
</evidence>
<comment type="caution">
    <text evidence="10">The sequence shown here is derived from an EMBL/GenBank/DDBJ whole genome shotgun (WGS) entry which is preliminary data.</text>
</comment>
<feature type="transmembrane region" description="Helical" evidence="8">
    <location>
        <begin position="132"/>
        <end position="153"/>
    </location>
</feature>
<feature type="region of interest" description="Disordered" evidence="9">
    <location>
        <begin position="217"/>
        <end position="256"/>
    </location>
</feature>
<keyword evidence="4 8" id="KW-0812">Transmembrane</keyword>
<evidence type="ECO:0000313" key="11">
    <source>
        <dbReference type="Proteomes" id="UP001163823"/>
    </source>
</evidence>
<dbReference type="AlphaFoldDB" id="A0AAD7PSC7"/>
<evidence type="ECO:0000256" key="2">
    <source>
        <dbReference type="ARBA" id="ARBA00006939"/>
    </source>
</evidence>
<dbReference type="GO" id="GO:0005385">
    <property type="term" value="F:zinc ion transmembrane transporter activity"/>
    <property type="evidence" value="ECO:0007669"/>
    <property type="project" value="InterPro"/>
</dbReference>
<feature type="transmembrane region" description="Helical" evidence="8">
    <location>
        <begin position="91"/>
        <end position="112"/>
    </location>
</feature>
<dbReference type="Proteomes" id="UP001163823">
    <property type="component" value="Chromosome 6"/>
</dbReference>
<evidence type="ECO:0000256" key="4">
    <source>
        <dbReference type="ARBA" id="ARBA00022692"/>
    </source>
</evidence>
<feature type="transmembrane region" description="Helical" evidence="8">
    <location>
        <begin position="324"/>
        <end position="349"/>
    </location>
</feature>
<feature type="transmembrane region" description="Helical" evidence="8">
    <location>
        <begin position="59"/>
        <end position="79"/>
    </location>
</feature>
<reference evidence="10" key="1">
    <citation type="journal article" date="2023" name="Science">
        <title>Elucidation of the pathway for biosynthesis of saponin adjuvants from the soapbark tree.</title>
        <authorList>
            <person name="Reed J."/>
            <person name="Orme A."/>
            <person name="El-Demerdash A."/>
            <person name="Owen C."/>
            <person name="Martin L.B.B."/>
            <person name="Misra R.C."/>
            <person name="Kikuchi S."/>
            <person name="Rejzek M."/>
            <person name="Martin A.C."/>
            <person name="Harkess A."/>
            <person name="Leebens-Mack J."/>
            <person name="Louveau T."/>
            <person name="Stephenson M.J."/>
            <person name="Osbourn A."/>
        </authorList>
    </citation>
    <scope>NUCLEOTIDE SEQUENCE</scope>
    <source>
        <strain evidence="10">S10</strain>
    </source>
</reference>
<dbReference type="InterPro" id="IPR003689">
    <property type="entry name" value="ZIP"/>
</dbReference>
<dbReference type="KEGG" id="qsa:O6P43_015904"/>
<keyword evidence="5 8" id="KW-1133">Transmembrane helix</keyword>
<dbReference type="NCBIfam" id="TIGR00820">
    <property type="entry name" value="zip"/>
    <property type="match status" value="1"/>
</dbReference>
<feature type="transmembrane region" description="Helical" evidence="8">
    <location>
        <begin position="397"/>
        <end position="416"/>
    </location>
</feature>
<gene>
    <name evidence="10" type="ORF">O6P43_015904</name>
</gene>
<name>A0AAD7PSC7_QUISA</name>
<organism evidence="10 11">
    <name type="scientific">Quillaja saponaria</name>
    <name type="common">Soap bark tree</name>
    <dbReference type="NCBI Taxonomy" id="32244"/>
    <lineage>
        <taxon>Eukaryota</taxon>
        <taxon>Viridiplantae</taxon>
        <taxon>Streptophyta</taxon>
        <taxon>Embryophyta</taxon>
        <taxon>Tracheophyta</taxon>
        <taxon>Spermatophyta</taxon>
        <taxon>Magnoliopsida</taxon>
        <taxon>eudicotyledons</taxon>
        <taxon>Gunneridae</taxon>
        <taxon>Pentapetalae</taxon>
        <taxon>rosids</taxon>
        <taxon>fabids</taxon>
        <taxon>Fabales</taxon>
        <taxon>Quillajaceae</taxon>
        <taxon>Quillaja</taxon>
    </lineage>
</organism>
<sequence length="417" mass="44395">MFLIEDLWQLLCFQGFAEKTRRFSVSVFQSLSDSMTNSTCGGSELELCRDDSAALVLKFVAIASILFAGVTGVAIPLVGKHRRFLHTDGNLFVAAKAFAAGVILATGFVHMLSNGSDALNDPCLPEYPWSKFPFSGFFAMLSALLTLLVDFVGTQYYERKQGLTRTSEDQGRVGSLDSGLETGILPVLEAKDWNGTVFGEEEGGGMHIVGMHAHAAHHRHSHPHGQDACHGHVKEPSHEHTHGLGHSHGTGDGDGEGGVRHVVVSQILELGIVSHSVIIGLSLGVSHSPCTIRPLIAALSFHQFFEGFALGGCISQAQFKTSSAAIMACFFAVTTPVGIGIGTGIASFYNPNSAGALIAEGILDCLSAGILVYMALVDLIAADFLSKRMSCNFRLQVVSYVMLFLGAGLMSLLAIWA</sequence>
<keyword evidence="11" id="KW-1185">Reference proteome</keyword>
<comment type="caution">
    <text evidence="8">Lacks conserved residue(s) required for the propagation of feature annotation.</text>
</comment>
<evidence type="ECO:0000256" key="7">
    <source>
        <dbReference type="ARBA" id="ARBA00023136"/>
    </source>
</evidence>
<keyword evidence="7 8" id="KW-0472">Membrane</keyword>
<protein>
    <submittedName>
        <fullName evidence="10">Zinc transporter</fullName>
    </submittedName>
</protein>
<evidence type="ECO:0000256" key="6">
    <source>
        <dbReference type="ARBA" id="ARBA00023065"/>
    </source>
</evidence>